<dbReference type="EMBL" id="BMHY01000010">
    <property type="protein sequence ID" value="GGG82490.1"/>
    <property type="molecule type" value="Genomic_DNA"/>
</dbReference>
<dbReference type="RefSeq" id="WP_188891608.1">
    <property type="nucleotide sequence ID" value="NZ_BMHY01000010.1"/>
</dbReference>
<accession>A0A917HL15</accession>
<reference evidence="1 2" key="1">
    <citation type="journal article" date="2014" name="Int. J. Syst. Evol. Microbiol.">
        <title>Complete genome sequence of Corynebacterium casei LMG S-19264T (=DSM 44701T), isolated from a smear-ripened cheese.</title>
        <authorList>
            <consortium name="US DOE Joint Genome Institute (JGI-PGF)"/>
            <person name="Walter F."/>
            <person name="Albersmeier A."/>
            <person name="Kalinowski J."/>
            <person name="Ruckert C."/>
        </authorList>
    </citation>
    <scope>NUCLEOTIDE SEQUENCE [LARGE SCALE GENOMIC DNA]</scope>
    <source>
        <strain evidence="1 2">CGMCC 1.15286</strain>
    </source>
</reference>
<dbReference type="AlphaFoldDB" id="A0A917HL15"/>
<organism evidence="1 2">
    <name type="scientific">Paenibacillus radicis</name>
    <name type="common">ex Gao et al. 2016</name>
    <dbReference type="NCBI Taxonomy" id="1737354"/>
    <lineage>
        <taxon>Bacteria</taxon>
        <taxon>Bacillati</taxon>
        <taxon>Bacillota</taxon>
        <taxon>Bacilli</taxon>
        <taxon>Bacillales</taxon>
        <taxon>Paenibacillaceae</taxon>
        <taxon>Paenibacillus</taxon>
    </lineage>
</organism>
<gene>
    <name evidence="1" type="ORF">GCM10010918_44850</name>
</gene>
<proteinExistence type="predicted"/>
<dbReference type="Proteomes" id="UP000600247">
    <property type="component" value="Unassembled WGS sequence"/>
</dbReference>
<comment type="caution">
    <text evidence="1">The sequence shown here is derived from an EMBL/GenBank/DDBJ whole genome shotgun (WGS) entry which is preliminary data.</text>
</comment>
<name>A0A917HL15_9BACL</name>
<sequence>MAKKIAAFETQRQVIDTIAAMQQAGFETGELKIYAKDATHSRRIEAESDMHVDEIRELAETRENTSPYDRAGMTFAAPGILAGSGVSGTAGWNGIFGAAFIGDDAGVTQALMASGLDTKESDFCRNALENGQIIVVVETDESKSLLDKDGGPDLSKLGIAESVFRQYEAYRIIDGS</sequence>
<protein>
    <recommendedName>
        <fullName evidence="3">General stress protein 17M-like domain-containing protein</fullName>
    </recommendedName>
</protein>
<evidence type="ECO:0000313" key="2">
    <source>
        <dbReference type="Proteomes" id="UP000600247"/>
    </source>
</evidence>
<keyword evidence="2" id="KW-1185">Reference proteome</keyword>
<evidence type="ECO:0000313" key="1">
    <source>
        <dbReference type="EMBL" id="GGG82490.1"/>
    </source>
</evidence>
<evidence type="ECO:0008006" key="3">
    <source>
        <dbReference type="Google" id="ProtNLM"/>
    </source>
</evidence>